<gene>
    <name evidence="1" type="ORF">NG743_18090</name>
</gene>
<dbReference type="EMBL" id="CP099464">
    <property type="protein sequence ID" value="UUO13951.1"/>
    <property type="molecule type" value="Genomic_DNA"/>
</dbReference>
<evidence type="ECO:0000313" key="2">
    <source>
        <dbReference type="Proteomes" id="UP001057561"/>
    </source>
</evidence>
<keyword evidence="2" id="KW-1185">Reference proteome</keyword>
<name>A0ABY5LTN1_9CYAN</name>
<protein>
    <submittedName>
        <fullName evidence="1">Uncharacterized protein</fullName>
    </submittedName>
</protein>
<reference evidence="1" key="1">
    <citation type="submission" date="2022-06" db="EMBL/GenBank/DDBJ databases">
        <title>Nostosin G and Spiroidesin B from the Cyanobacterium Dolichospermum sp. NIES-1697.</title>
        <authorList>
            <person name="Phan C.-S."/>
            <person name="Mehjabin J.J."/>
            <person name="Anas A.R.J."/>
            <person name="Hayasaka M."/>
            <person name="Onoki R."/>
            <person name="Wang J."/>
            <person name="Umezawa T."/>
            <person name="Washio K."/>
            <person name="Morikawa M."/>
            <person name="Okino T."/>
        </authorList>
    </citation>
    <scope>NUCLEOTIDE SEQUENCE</scope>
    <source>
        <strain evidence="1">NIES-1697</strain>
    </source>
</reference>
<proteinExistence type="predicted"/>
<evidence type="ECO:0000313" key="1">
    <source>
        <dbReference type="EMBL" id="UUO13951.1"/>
    </source>
</evidence>
<sequence>MIPAERFAIAVYQFNLQVIPAGRFAIAVYQFNLRAIALSSINSDRNVSSNEVLGCIWLWHL</sequence>
<dbReference type="RefSeq" id="WP_257120615.1">
    <property type="nucleotide sequence ID" value="NZ_CP099464.1"/>
</dbReference>
<organism evidence="1 2">
    <name type="scientific">Dolichospermum heterosporum TAC447</name>
    <dbReference type="NCBI Taxonomy" id="747523"/>
    <lineage>
        <taxon>Bacteria</taxon>
        <taxon>Bacillati</taxon>
        <taxon>Cyanobacteriota</taxon>
        <taxon>Cyanophyceae</taxon>
        <taxon>Nostocales</taxon>
        <taxon>Aphanizomenonaceae</taxon>
        <taxon>Dolichospermum</taxon>
        <taxon>Dolichospermum heterosporum</taxon>
    </lineage>
</organism>
<dbReference type="Proteomes" id="UP001057561">
    <property type="component" value="Chromosome"/>
</dbReference>
<accession>A0ABY5LTN1</accession>